<organism evidence="4 5">
    <name type="scientific">Nonomuraea typhae</name>
    <dbReference type="NCBI Taxonomy" id="2603600"/>
    <lineage>
        <taxon>Bacteria</taxon>
        <taxon>Bacillati</taxon>
        <taxon>Actinomycetota</taxon>
        <taxon>Actinomycetes</taxon>
        <taxon>Streptosporangiales</taxon>
        <taxon>Streptosporangiaceae</taxon>
        <taxon>Nonomuraea</taxon>
    </lineage>
</organism>
<keyword evidence="1" id="KW-0547">Nucleotide-binding</keyword>
<dbReference type="Pfam" id="PF22733">
    <property type="entry name" value="NNH1"/>
    <property type="match status" value="1"/>
</dbReference>
<name>A0ABW7YK72_9ACTN</name>
<evidence type="ECO:0000259" key="3">
    <source>
        <dbReference type="PROSITE" id="PS50837"/>
    </source>
</evidence>
<evidence type="ECO:0000256" key="1">
    <source>
        <dbReference type="ARBA" id="ARBA00022741"/>
    </source>
</evidence>
<dbReference type="InterPro" id="IPR007111">
    <property type="entry name" value="NACHT_NTPase"/>
</dbReference>
<dbReference type="Gene3D" id="3.40.50.300">
    <property type="entry name" value="P-loop containing nucleotide triphosphate hydrolases"/>
    <property type="match status" value="1"/>
</dbReference>
<proteinExistence type="predicted"/>
<evidence type="ECO:0000313" key="4">
    <source>
        <dbReference type="EMBL" id="MFI6496243.1"/>
    </source>
</evidence>
<dbReference type="Proteomes" id="UP001612741">
    <property type="component" value="Unassembled WGS sequence"/>
</dbReference>
<dbReference type="InterPro" id="IPR027417">
    <property type="entry name" value="P-loop_NTPase"/>
</dbReference>
<feature type="domain" description="NACHT" evidence="3">
    <location>
        <begin position="277"/>
        <end position="611"/>
    </location>
</feature>
<evidence type="ECO:0000256" key="2">
    <source>
        <dbReference type="ARBA" id="ARBA00022840"/>
    </source>
</evidence>
<dbReference type="Pfam" id="PF05729">
    <property type="entry name" value="NACHT"/>
    <property type="match status" value="1"/>
</dbReference>
<dbReference type="PANTHER" id="PTHR46844:SF1">
    <property type="entry name" value="SLR5058 PROTEIN"/>
    <property type="match status" value="1"/>
</dbReference>
<dbReference type="SUPFAM" id="SSF52058">
    <property type="entry name" value="L domain-like"/>
    <property type="match status" value="1"/>
</dbReference>
<dbReference type="InterPro" id="IPR032675">
    <property type="entry name" value="LRR_dom_sf"/>
</dbReference>
<dbReference type="PROSITE" id="PS50837">
    <property type="entry name" value="NACHT"/>
    <property type="match status" value="1"/>
</dbReference>
<protein>
    <submittedName>
        <fullName evidence="4">NACHT domain-containing protein</fullName>
    </submittedName>
</protein>
<dbReference type="EMBL" id="JBITGY010000001">
    <property type="protein sequence ID" value="MFI6496243.1"/>
    <property type="molecule type" value="Genomic_DNA"/>
</dbReference>
<dbReference type="Gene3D" id="3.80.10.10">
    <property type="entry name" value="Ribonuclease Inhibitor"/>
    <property type="match status" value="1"/>
</dbReference>
<evidence type="ECO:0000313" key="5">
    <source>
        <dbReference type="Proteomes" id="UP001612741"/>
    </source>
</evidence>
<dbReference type="RefSeq" id="WP_397078242.1">
    <property type="nucleotide sequence ID" value="NZ_JBITGY010000001.1"/>
</dbReference>
<dbReference type="SUPFAM" id="SSF52540">
    <property type="entry name" value="P-loop containing nucleoside triphosphate hydrolases"/>
    <property type="match status" value="1"/>
</dbReference>
<keyword evidence="2" id="KW-0067">ATP-binding</keyword>
<dbReference type="PANTHER" id="PTHR46844">
    <property type="entry name" value="SLR5058 PROTEIN"/>
    <property type="match status" value="1"/>
</dbReference>
<keyword evidence="5" id="KW-1185">Reference proteome</keyword>
<comment type="caution">
    <text evidence="4">The sequence shown here is derived from an EMBL/GenBank/DDBJ whole genome shotgun (WGS) entry which is preliminary data.</text>
</comment>
<accession>A0ABW7YK72</accession>
<dbReference type="InterPro" id="IPR054547">
    <property type="entry name" value="NNH1"/>
</dbReference>
<reference evidence="4 5" key="1">
    <citation type="submission" date="2024-10" db="EMBL/GenBank/DDBJ databases">
        <title>The Natural Products Discovery Center: Release of the First 8490 Sequenced Strains for Exploring Actinobacteria Biosynthetic Diversity.</title>
        <authorList>
            <person name="Kalkreuter E."/>
            <person name="Kautsar S.A."/>
            <person name="Yang D."/>
            <person name="Bader C.D."/>
            <person name="Teijaro C.N."/>
            <person name="Fluegel L."/>
            <person name="Davis C.M."/>
            <person name="Simpson J.R."/>
            <person name="Lauterbach L."/>
            <person name="Steele A.D."/>
            <person name="Gui C."/>
            <person name="Meng S."/>
            <person name="Li G."/>
            <person name="Viehrig K."/>
            <person name="Ye F."/>
            <person name="Su P."/>
            <person name="Kiefer A.F."/>
            <person name="Nichols A."/>
            <person name="Cepeda A.J."/>
            <person name="Yan W."/>
            <person name="Fan B."/>
            <person name="Jiang Y."/>
            <person name="Adhikari A."/>
            <person name="Zheng C.-J."/>
            <person name="Schuster L."/>
            <person name="Cowan T.M."/>
            <person name="Smanski M.J."/>
            <person name="Chevrette M.G."/>
            <person name="De Carvalho L.P.S."/>
            <person name="Shen B."/>
        </authorList>
    </citation>
    <scope>NUCLEOTIDE SEQUENCE [LARGE SCALE GENOMIC DNA]</scope>
    <source>
        <strain evidence="4 5">NPDC050545</strain>
    </source>
</reference>
<sequence length="1015" mass="113202">MPGVETAVVAAGRAIAERAMREWLAVRAARRDRETQLKDLIQSGFRDRLAPRKFGNQLDGIAMAVETRLRDLVEQEYRDLDEAARAAVLLEVVEALRATDLSDRALFDADADPARLAARVLDTVAPPRLGADEDALYGVLLAECVACLVGMMQQLPQYLPRAQTESLARLSGLAEGVERVLARLPARTLEAPEGTRDDHAFEQHYLAFLSRTLDEIELFGVPMETYRPRTSLSVAYISLNVSTGQPRRTLERLAPASLTGRDESEPGSRRIESALTRRTLVRGEAGSGKSTLLRWLAVTAARRGFTGDLSSWNGCVPFMVKLRSHADGRLPAPSGLLDDVAQEVAGLMPRGWAERVLASGRGLLLVDGVDELRVRHRQAVRQWLGRLLAANPELRVVVTSRPAAADVRWLADDGFAAALLEPMTPQDLGEFIGQWHVAMHACPSLPCEPGELRTYERALLARLESTPHLRLLAATPLLAAMICALNLDRRTQLPRSRMGLYEAVLALLLERRDAERGIQDDIVLDPEQKIWILRDLAWRVVSMGRSELAKATALRRIEQRLTGMTRMPYQAADVLDYLLRRSGVIREPVPGRIDFAHKTVQEYLAAGQLVEDDDVEAAVERAHLDQWREVVVMAAGHATGRGRRDLLRGLLDRADEGGRHARRLRLLVASCLETLREIPVELRDRVESCLTKVIPPRSVDEARILAAAGEEILRRVPDDLSRFTENQAIHTVRMTGWINGEDALRKLTAWSADPRWAVGDAMVKVWPFFEPDRYAREVVAPLSTLPWITVTDTSHLPYLGHLNRMKGLKVESRVDSLEFLKNTPQLIDLELDELAGELTPVRHLAGLKRLWFQRSSMEPMDMTPITTLDKLHTVCAWCNQDDADLGFLDWIPRLYELALSLPEGDAWTGPLSRQTKLTWLSVRGAEQELSPSVFAGWQALKWLSLRRLRNIPACLDALADAGAPLTRLLLHDTDVTDLSFVAKLPLLTRLNLGPLNDLDRSPLEALPNLEVTILS</sequence>
<gene>
    <name evidence="4" type="ORF">ACIBG2_02610</name>
</gene>